<comment type="caution">
    <text evidence="3">The sequence shown here is derived from an EMBL/GenBank/DDBJ whole genome shotgun (WGS) entry which is preliminary data.</text>
</comment>
<dbReference type="RefSeq" id="WP_238246666.1">
    <property type="nucleotide sequence ID" value="NZ_BPQP01000095.1"/>
</dbReference>
<keyword evidence="1" id="KW-0472">Membrane</keyword>
<feature type="transmembrane region" description="Helical" evidence="1">
    <location>
        <begin position="12"/>
        <end position="33"/>
    </location>
</feature>
<dbReference type="InterPro" id="IPR050879">
    <property type="entry name" value="Acyltransferase_3"/>
</dbReference>
<dbReference type="PANTHER" id="PTHR23028">
    <property type="entry name" value="ACETYLTRANSFERASE"/>
    <property type="match status" value="1"/>
</dbReference>
<feature type="transmembrane region" description="Helical" evidence="1">
    <location>
        <begin position="189"/>
        <end position="212"/>
    </location>
</feature>
<feature type="transmembrane region" description="Helical" evidence="1">
    <location>
        <begin position="91"/>
        <end position="109"/>
    </location>
</feature>
<keyword evidence="1" id="KW-1133">Transmembrane helix</keyword>
<evidence type="ECO:0000313" key="3">
    <source>
        <dbReference type="EMBL" id="GJD97609.1"/>
    </source>
</evidence>
<gene>
    <name evidence="3" type="ORF">OCOJLMKI_4842</name>
</gene>
<dbReference type="Proteomes" id="UP001055125">
    <property type="component" value="Unassembled WGS sequence"/>
</dbReference>
<sequence length="384" mass="42608">MNNRLDNLDGLRGVAAVIVVVFHVMSALSPWLVPDQQNGAEWVAYTPIAVLWNGSFAVSVFFVLSGFVVTHATLRKSDPLWIDVPIRYLRIAIPATFSTLFAWTILSIIPNATTELGSVVSSRWLQWTHQGAIPGPEFAIYEGMIGIFLTGGSSFNNVLWTMRPELIGSFACFAICLFRNPQARLCATAVFAIAALLTKQFQYECFVLGIFLREAWAAGRLPSAFPILALMLGLVVGSQSGDAATRLNLEWLPKVFRPGNKNGLLYPMAAALVVYGCMRSDLLTRALSGRIGRFLGAISFPLYLIHVPVIYTFLASAFVLFYSEPMSIILLLITFFSSLLVLSYLFERFVERPFLRTLGKLRRKMRNLRSTNLQSHTGVAKPPT</sequence>
<feature type="transmembrane region" description="Helical" evidence="1">
    <location>
        <begin position="138"/>
        <end position="159"/>
    </location>
</feature>
<evidence type="ECO:0000313" key="4">
    <source>
        <dbReference type="Proteomes" id="UP001055125"/>
    </source>
</evidence>
<feature type="domain" description="Acyltransferase 3" evidence="2">
    <location>
        <begin position="6"/>
        <end position="341"/>
    </location>
</feature>
<proteinExistence type="predicted"/>
<feature type="transmembrane region" description="Helical" evidence="1">
    <location>
        <begin position="45"/>
        <end position="70"/>
    </location>
</feature>
<reference evidence="3" key="1">
    <citation type="journal article" date="2021" name="Front. Microbiol.">
        <title>Comprehensive Comparative Genomics and Phenotyping of Methylobacterium Species.</title>
        <authorList>
            <person name="Alessa O."/>
            <person name="Ogura Y."/>
            <person name="Fujitani Y."/>
            <person name="Takami H."/>
            <person name="Hayashi T."/>
            <person name="Sahin N."/>
            <person name="Tani A."/>
        </authorList>
    </citation>
    <scope>NUCLEOTIDE SEQUENCE</scope>
    <source>
        <strain evidence="3">DSM 19015</strain>
    </source>
</reference>
<evidence type="ECO:0000259" key="2">
    <source>
        <dbReference type="Pfam" id="PF01757"/>
    </source>
</evidence>
<keyword evidence="4" id="KW-1185">Reference proteome</keyword>
<dbReference type="Pfam" id="PF01757">
    <property type="entry name" value="Acyl_transf_3"/>
    <property type="match status" value="1"/>
</dbReference>
<keyword evidence="1" id="KW-0812">Transmembrane</keyword>
<evidence type="ECO:0000256" key="1">
    <source>
        <dbReference type="SAM" id="Phobius"/>
    </source>
</evidence>
<accession>A0ABQ4S543</accession>
<organism evidence="3 4">
    <name type="scientific">Methylobacterium iners</name>
    <dbReference type="NCBI Taxonomy" id="418707"/>
    <lineage>
        <taxon>Bacteria</taxon>
        <taxon>Pseudomonadati</taxon>
        <taxon>Pseudomonadota</taxon>
        <taxon>Alphaproteobacteria</taxon>
        <taxon>Hyphomicrobiales</taxon>
        <taxon>Methylobacteriaceae</taxon>
        <taxon>Methylobacterium</taxon>
    </lineage>
</organism>
<reference evidence="3" key="2">
    <citation type="submission" date="2021-08" db="EMBL/GenBank/DDBJ databases">
        <authorList>
            <person name="Tani A."/>
            <person name="Ola A."/>
            <person name="Ogura Y."/>
            <person name="Katsura K."/>
            <person name="Hayashi T."/>
        </authorList>
    </citation>
    <scope>NUCLEOTIDE SEQUENCE</scope>
    <source>
        <strain evidence="3">DSM 19015</strain>
    </source>
</reference>
<feature type="transmembrane region" description="Helical" evidence="1">
    <location>
        <begin position="328"/>
        <end position="346"/>
    </location>
</feature>
<name>A0ABQ4S543_9HYPH</name>
<dbReference type="InterPro" id="IPR002656">
    <property type="entry name" value="Acyl_transf_3_dom"/>
</dbReference>
<feature type="transmembrane region" description="Helical" evidence="1">
    <location>
        <begin position="294"/>
        <end position="322"/>
    </location>
</feature>
<feature type="transmembrane region" description="Helical" evidence="1">
    <location>
        <begin position="224"/>
        <end position="244"/>
    </location>
</feature>
<dbReference type="EMBL" id="BPQP01000095">
    <property type="protein sequence ID" value="GJD97609.1"/>
    <property type="molecule type" value="Genomic_DNA"/>
</dbReference>
<dbReference type="PANTHER" id="PTHR23028:SF134">
    <property type="entry name" value="PUTATIVE (AFU_ORTHOLOGUE AFUA_4G08520)-RELATED"/>
    <property type="match status" value="1"/>
</dbReference>
<protein>
    <recommendedName>
        <fullName evidence="2">Acyltransferase 3 domain-containing protein</fullName>
    </recommendedName>
</protein>